<gene>
    <name evidence="4" type="ORF">H9791_04795</name>
</gene>
<comment type="caution">
    <text evidence="4">The sequence shown here is derived from an EMBL/GenBank/DDBJ whole genome shotgun (WGS) entry which is preliminary data.</text>
</comment>
<name>A0A9E2NQ28_9BACE</name>
<dbReference type="AlphaFoldDB" id="A0A9E2NQ28"/>
<dbReference type="Proteomes" id="UP000824236">
    <property type="component" value="Unassembled WGS sequence"/>
</dbReference>
<feature type="chain" id="PRO_5038362749" evidence="2">
    <location>
        <begin position="22"/>
        <end position="177"/>
    </location>
</feature>
<dbReference type="Pfam" id="PF13505">
    <property type="entry name" value="OMP_b-brl"/>
    <property type="match status" value="1"/>
</dbReference>
<sequence>MKNRICTLLCLLLALPLAVSAQSWWGYDGGADTPRHQWGIDLGVGKMADMPHGNVGFSGGLRYQYNFHHLVGIDFGANYVGQTIEHEGLGPSVLQGLIGLRGRTPTFYRDMAGTLGIRMGYGHDFWCKEGGLALELNVGMYVTPHFMVGYFYNMQKLKSEADDAKYKFHGFRLGFVF</sequence>
<accession>A0A9E2NQ28</accession>
<protein>
    <submittedName>
        <fullName evidence="4">Porin family protein</fullName>
    </submittedName>
</protein>
<feature type="domain" description="Outer membrane protein beta-barrel" evidence="3">
    <location>
        <begin position="9"/>
        <end position="176"/>
    </location>
</feature>
<reference evidence="4" key="1">
    <citation type="journal article" date="2021" name="PeerJ">
        <title>Extensive microbial diversity within the chicken gut microbiome revealed by metagenomics and culture.</title>
        <authorList>
            <person name="Gilroy R."/>
            <person name="Ravi A."/>
            <person name="Getino M."/>
            <person name="Pursley I."/>
            <person name="Horton D.L."/>
            <person name="Alikhan N.F."/>
            <person name="Baker D."/>
            <person name="Gharbi K."/>
            <person name="Hall N."/>
            <person name="Watson M."/>
            <person name="Adriaenssens E.M."/>
            <person name="Foster-Nyarko E."/>
            <person name="Jarju S."/>
            <person name="Secka A."/>
            <person name="Antonio M."/>
            <person name="Oren A."/>
            <person name="Chaudhuri R.R."/>
            <person name="La Ragione R."/>
            <person name="Hildebrand F."/>
            <person name="Pallen M.J."/>
        </authorList>
    </citation>
    <scope>NUCLEOTIDE SEQUENCE</scope>
    <source>
        <strain evidence="4">B3-3758</strain>
    </source>
</reference>
<feature type="signal peptide" evidence="2">
    <location>
        <begin position="1"/>
        <end position="21"/>
    </location>
</feature>
<evidence type="ECO:0000256" key="1">
    <source>
        <dbReference type="ARBA" id="ARBA00022729"/>
    </source>
</evidence>
<evidence type="ECO:0000256" key="2">
    <source>
        <dbReference type="SAM" id="SignalP"/>
    </source>
</evidence>
<dbReference type="EMBL" id="JAHLFO010000059">
    <property type="protein sequence ID" value="MBU3813811.1"/>
    <property type="molecule type" value="Genomic_DNA"/>
</dbReference>
<proteinExistence type="predicted"/>
<reference evidence="4" key="2">
    <citation type="submission" date="2021-04" db="EMBL/GenBank/DDBJ databases">
        <authorList>
            <person name="Gilroy R."/>
        </authorList>
    </citation>
    <scope>NUCLEOTIDE SEQUENCE</scope>
    <source>
        <strain evidence="4">B3-3758</strain>
    </source>
</reference>
<evidence type="ECO:0000313" key="5">
    <source>
        <dbReference type="Proteomes" id="UP000824236"/>
    </source>
</evidence>
<evidence type="ECO:0000259" key="3">
    <source>
        <dbReference type="Pfam" id="PF13505"/>
    </source>
</evidence>
<organism evidence="4 5">
    <name type="scientific">Candidatus Bacteroides intestinipullorum</name>
    <dbReference type="NCBI Taxonomy" id="2838471"/>
    <lineage>
        <taxon>Bacteria</taxon>
        <taxon>Pseudomonadati</taxon>
        <taxon>Bacteroidota</taxon>
        <taxon>Bacteroidia</taxon>
        <taxon>Bacteroidales</taxon>
        <taxon>Bacteroidaceae</taxon>
        <taxon>Bacteroides</taxon>
    </lineage>
</organism>
<evidence type="ECO:0000313" key="4">
    <source>
        <dbReference type="EMBL" id="MBU3813811.1"/>
    </source>
</evidence>
<dbReference type="InterPro" id="IPR027385">
    <property type="entry name" value="Beta-barrel_OMP"/>
</dbReference>
<keyword evidence="1 2" id="KW-0732">Signal</keyword>